<reference evidence="2" key="2">
    <citation type="submission" date="2016-05" db="EMBL/GenBank/DDBJ databases">
        <authorList>
            <person name="Lavstsen T."/>
            <person name="Jespersen J.S."/>
        </authorList>
    </citation>
    <scope>NUCLEOTIDE SEQUENCE [LARGE SCALE GENOMIC DNA]</scope>
</reference>
<keyword evidence="1" id="KW-0812">Transmembrane</keyword>
<keyword evidence="1" id="KW-1133">Transmembrane helix</keyword>
<dbReference type="InterPro" id="IPR008780">
    <property type="entry name" value="Plasmodium_Vir"/>
</dbReference>
<evidence type="ECO:0000313" key="4">
    <source>
        <dbReference type="Proteomes" id="UP000078550"/>
    </source>
</evidence>
<proteinExistence type="predicted"/>
<sequence>MSETKSTYTLDKFAVEDDEFKNATLYKIYNKFLNTCKYGDDDAYEGDDCSVDAHQGRSDLLLNMYISTVVNNLRRIRNYERIFFLDINYNENEVYTYFKYWFLDQILDKDFNDEEITTLFERLNQKKEKFRNARCEFYTMKLDEIKIIKKIYDYYAFYHTYKGEHKNINAKISNSEYCENLKRGILYSNYYRTTCTKSPYDEKSICKEFNNYIKDHIQFEENVLSSIECVGRKSSLIQDENLEYRFSEYIQLPESEDAEVDSQTAQDPGLTGSSMATVLPVSFVGTFSVLFLLYKFTPFRSFLNPQIQRMKSLWKNEDQETEELLINNYETEDFDSENKEYNITYHSY</sequence>
<gene>
    <name evidence="3" type="ORF">POVWA1_074800</name>
    <name evidence="2" type="ORF">POVWA2_070620</name>
</gene>
<reference evidence="4 5" key="1">
    <citation type="submission" date="2016-05" db="EMBL/GenBank/DDBJ databases">
        <authorList>
            <person name="Naeem Raeece"/>
        </authorList>
    </citation>
    <scope>NUCLEOTIDE SEQUENCE [LARGE SCALE GENOMIC DNA]</scope>
</reference>
<evidence type="ECO:0000313" key="5">
    <source>
        <dbReference type="Proteomes" id="UP000078555"/>
    </source>
</evidence>
<feature type="transmembrane region" description="Helical" evidence="1">
    <location>
        <begin position="275"/>
        <end position="294"/>
    </location>
</feature>
<evidence type="ECO:0000256" key="1">
    <source>
        <dbReference type="SAM" id="Phobius"/>
    </source>
</evidence>
<dbReference type="EMBL" id="FLRD01001014">
    <property type="protein sequence ID" value="SBT56179.1"/>
    <property type="molecule type" value="Genomic_DNA"/>
</dbReference>
<dbReference type="Proteomes" id="UP000078555">
    <property type="component" value="Unassembled WGS sequence"/>
</dbReference>
<evidence type="ECO:0000313" key="2">
    <source>
        <dbReference type="EMBL" id="SBT55927.1"/>
    </source>
</evidence>
<organism evidence="2 4">
    <name type="scientific">Plasmodium ovale wallikeri</name>
    <dbReference type="NCBI Taxonomy" id="864142"/>
    <lineage>
        <taxon>Eukaryota</taxon>
        <taxon>Sar</taxon>
        <taxon>Alveolata</taxon>
        <taxon>Apicomplexa</taxon>
        <taxon>Aconoidasida</taxon>
        <taxon>Haemosporida</taxon>
        <taxon>Plasmodiidae</taxon>
        <taxon>Plasmodium</taxon>
        <taxon>Plasmodium (Plasmodium)</taxon>
    </lineage>
</organism>
<dbReference type="AlphaFoldDB" id="A0A1A9AIC9"/>
<accession>A0A1A9AIC9</accession>
<dbReference type="EMBL" id="FLRE01001184">
    <property type="protein sequence ID" value="SBT55927.1"/>
    <property type="molecule type" value="Genomic_DNA"/>
</dbReference>
<protein>
    <submittedName>
        <fullName evidence="2">PIR Superfamily Protein</fullName>
    </submittedName>
</protein>
<dbReference type="Pfam" id="PF05795">
    <property type="entry name" value="Plasmodium_Vir"/>
    <property type="match status" value="1"/>
</dbReference>
<keyword evidence="1" id="KW-0472">Membrane</keyword>
<keyword evidence="5" id="KW-1185">Reference proteome</keyword>
<dbReference type="Proteomes" id="UP000078550">
    <property type="component" value="Unassembled WGS sequence"/>
</dbReference>
<evidence type="ECO:0000313" key="3">
    <source>
        <dbReference type="EMBL" id="SBT56179.1"/>
    </source>
</evidence>
<name>A0A1A9AIC9_PLAOA</name>